<dbReference type="AlphaFoldDB" id="A0A2S6G349"/>
<evidence type="ECO:0000313" key="3">
    <source>
        <dbReference type="EMBL" id="PPK51166.1"/>
    </source>
</evidence>
<feature type="domain" description="AB hydrolase-1" evidence="2">
    <location>
        <begin position="68"/>
        <end position="264"/>
    </location>
</feature>
<dbReference type="EMBL" id="PTIT01000015">
    <property type="protein sequence ID" value="PPK51166.1"/>
    <property type="molecule type" value="Genomic_DNA"/>
</dbReference>
<dbReference type="Proteomes" id="UP000239648">
    <property type="component" value="Unassembled WGS sequence"/>
</dbReference>
<dbReference type="SUPFAM" id="SSF53474">
    <property type="entry name" value="alpha/beta-Hydrolases"/>
    <property type="match status" value="1"/>
</dbReference>
<feature type="active site" evidence="1">
    <location>
        <position position="333"/>
    </location>
</feature>
<keyword evidence="4" id="KW-0808">Transferase</keyword>
<proteinExistence type="predicted"/>
<dbReference type="PANTHER" id="PTHR32268:SF15">
    <property type="entry name" value="HOMOSERINE ACETYLTRANSFERASE FAMILY PROTEIN (AFU_ORTHOLOGUE AFUA_1G15350)"/>
    <property type="match status" value="1"/>
</dbReference>
<evidence type="ECO:0000313" key="5">
    <source>
        <dbReference type="Proteomes" id="UP000239446"/>
    </source>
</evidence>
<feature type="active site" evidence="1">
    <location>
        <position position="304"/>
    </location>
</feature>
<dbReference type="EMBL" id="PTIU01000034">
    <property type="protein sequence ID" value="PPK52426.1"/>
    <property type="molecule type" value="Genomic_DNA"/>
</dbReference>
<evidence type="ECO:0000259" key="2">
    <source>
        <dbReference type="Pfam" id="PF00561"/>
    </source>
</evidence>
<protein>
    <submittedName>
        <fullName evidence="4">Homoserine O-acetyltransferase</fullName>
    </submittedName>
</protein>
<dbReference type="PANTHER" id="PTHR32268">
    <property type="entry name" value="HOMOSERINE O-ACETYLTRANSFERASE"/>
    <property type="match status" value="1"/>
</dbReference>
<accession>A0A2S6G349</accession>
<keyword evidence="6" id="KW-1185">Reference proteome</keyword>
<comment type="caution">
    <text evidence="4">The sequence shown here is derived from an EMBL/GenBank/DDBJ whole genome shotgun (WGS) entry which is preliminary data.</text>
</comment>
<evidence type="ECO:0000313" key="6">
    <source>
        <dbReference type="Proteomes" id="UP000239648"/>
    </source>
</evidence>
<gene>
    <name evidence="4" type="ORF">B0H24_103410</name>
    <name evidence="3" type="ORF">BY455_11542</name>
</gene>
<name>A0A2S6G349_9GAMM</name>
<dbReference type="InterPro" id="IPR008220">
    <property type="entry name" value="HAT_MetX-like"/>
</dbReference>
<dbReference type="InterPro" id="IPR000073">
    <property type="entry name" value="AB_hydrolase_1"/>
</dbReference>
<reference evidence="4 5" key="2">
    <citation type="submission" date="2018-02" db="EMBL/GenBank/DDBJ databases">
        <title>Subsurface microbial communities from deep shales in Ohio and West Virginia, USA.</title>
        <authorList>
            <person name="Wrighton K."/>
        </authorList>
    </citation>
    <scope>NUCLEOTIDE SEQUENCE [LARGE SCALE GENOMIC DNA]</scope>
    <source>
        <strain evidence="4 5">UTICA-S1B9</strain>
    </source>
</reference>
<dbReference type="GO" id="GO:0016747">
    <property type="term" value="F:acyltransferase activity, transferring groups other than amino-acyl groups"/>
    <property type="evidence" value="ECO:0007669"/>
    <property type="project" value="InterPro"/>
</dbReference>
<dbReference type="InterPro" id="IPR029058">
    <property type="entry name" value="AB_hydrolase_fold"/>
</dbReference>
<dbReference type="NCBIfam" id="NF005757">
    <property type="entry name" value="PRK07581.1"/>
    <property type="match status" value="1"/>
</dbReference>
<sequence>MYVNEPGQASGNRKGETQVTDLEWVIDDFLAGPLPLASGEILENARLRYHRMGRLNAPKDNLVLLPTYYGGAAAGNHPWVTPGGPLDPERYCIVVPAMLGAGESSSPSNTVGAQAGPGFPSISLYDNVMLQKRLLDEVFGGARLALVMGWSMGGMQALQWGSLFPDRVAAVLAVCATARCYPHNHVFLEGVKAALTCDPAFRDGHYGKPPERGLKAFARVYAGWAYSQAFFRNEGYRQQGFESPEALLAFWEKDHLQQDANDLLAVLNTWQTADISANPVFQGRYREALGRLVMPTRMLPSATDLYFTTTDARADTAAMPAGRCLPMDSDWGHVAGGPGREPECHRRILAAAAELLERGALS</sequence>
<dbReference type="Gene3D" id="3.40.50.1820">
    <property type="entry name" value="alpha/beta hydrolase"/>
    <property type="match status" value="1"/>
</dbReference>
<dbReference type="PIRSF" id="PIRSF000443">
    <property type="entry name" value="Homoser_Ac_trans"/>
    <property type="match status" value="1"/>
</dbReference>
<dbReference type="Pfam" id="PF00561">
    <property type="entry name" value="Abhydrolase_1"/>
    <property type="match status" value="1"/>
</dbReference>
<organism evidence="4 5">
    <name type="scientific">Marinobacter persicus</name>
    <dbReference type="NCBI Taxonomy" id="930118"/>
    <lineage>
        <taxon>Bacteria</taxon>
        <taxon>Pseudomonadati</taxon>
        <taxon>Pseudomonadota</taxon>
        <taxon>Gammaproteobacteria</taxon>
        <taxon>Pseudomonadales</taxon>
        <taxon>Marinobacteraceae</taxon>
        <taxon>Marinobacter</taxon>
    </lineage>
</organism>
<reference evidence="3 6" key="1">
    <citation type="submission" date="2018-02" db="EMBL/GenBank/DDBJ databases">
        <title>Deep subsurface shale carbon reservoir microbial communities from Ohio and West Virginia, USA.</title>
        <authorList>
            <person name="Wrighton K."/>
        </authorList>
    </citation>
    <scope>NUCLEOTIDE SEQUENCE [LARGE SCALE GENOMIC DNA]</scope>
    <source>
        <strain evidence="3 6">UTICA-S1B6</strain>
    </source>
</reference>
<evidence type="ECO:0000256" key="1">
    <source>
        <dbReference type="PIRSR" id="PIRSR000443-1"/>
    </source>
</evidence>
<dbReference type="Proteomes" id="UP000239446">
    <property type="component" value="Unassembled WGS sequence"/>
</dbReference>
<feature type="active site" description="Nucleophile" evidence="1">
    <location>
        <position position="151"/>
    </location>
</feature>
<evidence type="ECO:0000313" key="4">
    <source>
        <dbReference type="EMBL" id="PPK52426.1"/>
    </source>
</evidence>